<dbReference type="PANTHER" id="PTHR11601">
    <property type="entry name" value="CYSTEINE DESULFURYLASE FAMILY MEMBER"/>
    <property type="match status" value="1"/>
</dbReference>
<comment type="caution">
    <text evidence="10">The sequence shown here is derived from an EMBL/GenBank/DDBJ whole genome shotgun (WGS) entry which is preliminary data.</text>
</comment>
<dbReference type="Pfam" id="PF00266">
    <property type="entry name" value="Aminotran_5"/>
    <property type="match status" value="1"/>
</dbReference>
<reference evidence="10" key="1">
    <citation type="submission" date="2022-12" db="EMBL/GenBank/DDBJ databases">
        <title>Reference genome sequencing for broad-spectrum identification of bacterial and archaeal isolates by mass spectrometry.</title>
        <authorList>
            <person name="Sekiguchi Y."/>
            <person name="Tourlousse D.M."/>
        </authorList>
    </citation>
    <scope>NUCLEOTIDE SEQUENCE</scope>
    <source>
        <strain evidence="10">10succ1</strain>
    </source>
</reference>
<dbReference type="Proteomes" id="UP001144471">
    <property type="component" value="Unassembled WGS sequence"/>
</dbReference>
<evidence type="ECO:0000256" key="7">
    <source>
        <dbReference type="ARBA" id="ARBA00023014"/>
    </source>
</evidence>
<feature type="domain" description="Aminotransferase class V" evidence="9">
    <location>
        <begin position="7"/>
        <end position="367"/>
    </location>
</feature>
<comment type="cofactor">
    <cofactor evidence="1">
        <name>pyridoxal 5'-phosphate</name>
        <dbReference type="ChEBI" id="CHEBI:597326"/>
    </cofactor>
</comment>
<evidence type="ECO:0000256" key="2">
    <source>
        <dbReference type="ARBA" id="ARBA00006490"/>
    </source>
</evidence>
<keyword evidence="11" id="KW-1185">Reference proteome</keyword>
<organism evidence="10 11">
    <name type="scientific">Propionigenium maris DSM 9537</name>
    <dbReference type="NCBI Taxonomy" id="1123000"/>
    <lineage>
        <taxon>Bacteria</taxon>
        <taxon>Fusobacteriati</taxon>
        <taxon>Fusobacteriota</taxon>
        <taxon>Fusobacteriia</taxon>
        <taxon>Fusobacteriales</taxon>
        <taxon>Fusobacteriaceae</taxon>
        <taxon>Propionigenium</taxon>
    </lineage>
</organism>
<keyword evidence="3" id="KW-0808">Transferase</keyword>
<dbReference type="Gene3D" id="3.90.1150.10">
    <property type="entry name" value="Aspartate Aminotransferase, domain 1"/>
    <property type="match status" value="1"/>
</dbReference>
<dbReference type="RefSeq" id="WP_281837685.1">
    <property type="nucleotide sequence ID" value="NZ_BSDY01000031.1"/>
</dbReference>
<accession>A0A9W6LQ56</accession>
<evidence type="ECO:0000256" key="6">
    <source>
        <dbReference type="ARBA" id="ARBA00023004"/>
    </source>
</evidence>
<dbReference type="InterPro" id="IPR015422">
    <property type="entry name" value="PyrdxlP-dep_Trfase_small"/>
</dbReference>
<evidence type="ECO:0000313" key="11">
    <source>
        <dbReference type="Proteomes" id="UP001144471"/>
    </source>
</evidence>
<evidence type="ECO:0000256" key="1">
    <source>
        <dbReference type="ARBA" id="ARBA00001933"/>
    </source>
</evidence>
<dbReference type="PIRSF" id="PIRSF005572">
    <property type="entry name" value="NifS"/>
    <property type="match status" value="1"/>
</dbReference>
<keyword evidence="7" id="KW-0411">Iron-sulfur</keyword>
<keyword evidence="5" id="KW-0663">Pyridoxal phosphate</keyword>
<keyword evidence="4" id="KW-0479">Metal-binding</keyword>
<sequence>MREKRQVYLDNNATTKIDERVLEPMIEIMRGSYGNPSSVYQVGQKSKRVIEEARELMCGLLGIKTRELVFTSGGTEANNFAIRGITQAMINKGKHIITSNIEHSSVKNTLKDLEDKGWEVTYLKVDSKGVVDIEELREAIRPETVLITIMHSNNEIGTLQPVEAIGEIAKEREIPFHVDAVQSMGKVRIDLANIDTLTLASHKFYGPKGVGALYVKSGTKLDKLITGGQQERNRRGGTENVAGIFGMAKALEIALGNMYEEMAKERELRDYMEREVESRIEGVHFNGAEVERLANTSSITIKGVEAESLLLSLDMRGIAVSAGSACASSTLTPSHVLEAIGLTKPQAKGTIRVSLGRYTSREDIDYFIEVLEDVVRIEREMSIL</sequence>
<dbReference type="InterPro" id="IPR015421">
    <property type="entry name" value="PyrdxlP-dep_Trfase_major"/>
</dbReference>
<comment type="catalytic activity">
    <reaction evidence="8">
        <text>(sulfur carrier)-H + L-cysteine = (sulfur carrier)-SH + L-alanine</text>
        <dbReference type="Rhea" id="RHEA:43892"/>
        <dbReference type="Rhea" id="RHEA-COMP:14737"/>
        <dbReference type="Rhea" id="RHEA-COMP:14739"/>
        <dbReference type="ChEBI" id="CHEBI:29917"/>
        <dbReference type="ChEBI" id="CHEBI:35235"/>
        <dbReference type="ChEBI" id="CHEBI:57972"/>
        <dbReference type="ChEBI" id="CHEBI:64428"/>
        <dbReference type="EC" id="2.8.1.7"/>
    </reaction>
</comment>
<comment type="similarity">
    <text evidence="2">Belongs to the class-V pyridoxal-phosphate-dependent aminotransferase family. NifS/IscS subfamily.</text>
</comment>
<dbReference type="EMBL" id="BSDY01000031">
    <property type="protein sequence ID" value="GLI58010.1"/>
    <property type="molecule type" value="Genomic_DNA"/>
</dbReference>
<name>A0A9W6LQ56_9FUSO</name>
<keyword evidence="6" id="KW-0408">Iron</keyword>
<evidence type="ECO:0000313" key="10">
    <source>
        <dbReference type="EMBL" id="GLI58010.1"/>
    </source>
</evidence>
<evidence type="ECO:0000256" key="8">
    <source>
        <dbReference type="ARBA" id="ARBA00050776"/>
    </source>
</evidence>
<evidence type="ECO:0000256" key="4">
    <source>
        <dbReference type="ARBA" id="ARBA00022723"/>
    </source>
</evidence>
<dbReference type="NCBIfam" id="NF002806">
    <property type="entry name" value="PRK02948.1"/>
    <property type="match status" value="1"/>
</dbReference>
<evidence type="ECO:0000256" key="3">
    <source>
        <dbReference type="ARBA" id="ARBA00022679"/>
    </source>
</evidence>
<dbReference type="GO" id="GO:0031071">
    <property type="term" value="F:cysteine desulfurase activity"/>
    <property type="evidence" value="ECO:0007669"/>
    <property type="project" value="UniProtKB-EC"/>
</dbReference>
<dbReference type="FunFam" id="3.40.640.10:FF:000084">
    <property type="entry name" value="IscS-like cysteine desulfurase"/>
    <property type="match status" value="1"/>
</dbReference>
<proteinExistence type="inferred from homology"/>
<dbReference type="InterPro" id="IPR016454">
    <property type="entry name" value="Cysteine_dSase"/>
</dbReference>
<dbReference type="Gene3D" id="3.40.640.10">
    <property type="entry name" value="Type I PLP-dependent aspartate aminotransferase-like (Major domain)"/>
    <property type="match status" value="1"/>
</dbReference>
<protein>
    <submittedName>
        <fullName evidence="10">Cysteine desulfurase IscS</fullName>
    </submittedName>
</protein>
<gene>
    <name evidence="10" type="primary">iscS</name>
    <name evidence="10" type="ORF">PM10SUCC1_35240</name>
</gene>
<dbReference type="GO" id="GO:0051536">
    <property type="term" value="F:iron-sulfur cluster binding"/>
    <property type="evidence" value="ECO:0007669"/>
    <property type="project" value="UniProtKB-KW"/>
</dbReference>
<dbReference type="InterPro" id="IPR000192">
    <property type="entry name" value="Aminotrans_V_dom"/>
</dbReference>
<dbReference type="SUPFAM" id="SSF53383">
    <property type="entry name" value="PLP-dependent transferases"/>
    <property type="match status" value="1"/>
</dbReference>
<dbReference type="AlphaFoldDB" id="A0A9W6LQ56"/>
<dbReference type="InterPro" id="IPR015424">
    <property type="entry name" value="PyrdxlP-dep_Trfase"/>
</dbReference>
<dbReference type="PANTHER" id="PTHR11601:SF34">
    <property type="entry name" value="CYSTEINE DESULFURASE"/>
    <property type="match status" value="1"/>
</dbReference>
<evidence type="ECO:0000259" key="9">
    <source>
        <dbReference type="Pfam" id="PF00266"/>
    </source>
</evidence>
<dbReference type="Gene3D" id="1.10.260.50">
    <property type="match status" value="1"/>
</dbReference>
<evidence type="ECO:0000256" key="5">
    <source>
        <dbReference type="ARBA" id="ARBA00022898"/>
    </source>
</evidence>
<dbReference type="GO" id="GO:0046872">
    <property type="term" value="F:metal ion binding"/>
    <property type="evidence" value="ECO:0007669"/>
    <property type="project" value="UniProtKB-KW"/>
</dbReference>